<accession>A0AAW3PS60</accession>
<evidence type="ECO:0000313" key="1">
    <source>
        <dbReference type="EMBL" id="KWZ31533.1"/>
    </source>
</evidence>
<dbReference type="Proteomes" id="UP000070434">
    <property type="component" value="Unassembled WGS sequence"/>
</dbReference>
<comment type="caution">
    <text evidence="1">The sequence shown here is derived from an EMBL/GenBank/DDBJ whole genome shotgun (WGS) entry which is preliminary data.</text>
</comment>
<evidence type="ECO:0000313" key="2">
    <source>
        <dbReference type="Proteomes" id="UP000070434"/>
    </source>
</evidence>
<gene>
    <name evidence="1" type="ORF">WS64_24995</name>
</gene>
<organism evidence="1 2">
    <name type="scientific">Burkholderia anthina</name>
    <dbReference type="NCBI Taxonomy" id="179879"/>
    <lineage>
        <taxon>Bacteria</taxon>
        <taxon>Pseudomonadati</taxon>
        <taxon>Pseudomonadota</taxon>
        <taxon>Betaproteobacteria</taxon>
        <taxon>Burkholderiales</taxon>
        <taxon>Burkholderiaceae</taxon>
        <taxon>Burkholderia</taxon>
        <taxon>Burkholderia cepacia complex</taxon>
    </lineage>
</organism>
<proteinExistence type="predicted"/>
<name>A0AAW3PS60_9BURK</name>
<protein>
    <submittedName>
        <fullName evidence="1">Uncharacterized protein</fullName>
    </submittedName>
</protein>
<dbReference type="EMBL" id="LNJP01000003">
    <property type="protein sequence ID" value="KWZ31533.1"/>
    <property type="molecule type" value="Genomic_DNA"/>
</dbReference>
<dbReference type="AlphaFoldDB" id="A0AAW3PS60"/>
<sequence>MPKLVNTTSNECSKNAPLRLHAVADDYRVVPQRIELAAQQHAARRMVRGNERPQRRAGLTIRFRPGIGRRVLLARIRTPSSGRVAGLLPDQLRVRDAVMERNFANLDFIERPLDAVQIVAPLSLDIARDGRRHPEAAWRYRRRM</sequence>
<reference evidence="1 2" key="1">
    <citation type="submission" date="2015-11" db="EMBL/GenBank/DDBJ databases">
        <authorList>
            <person name="Sahl J."/>
            <person name="Wagner D."/>
            <person name="Keim P."/>
        </authorList>
    </citation>
    <scope>NUCLEOTIDE SEQUENCE [LARGE SCALE GENOMIC DNA]</scope>
    <source>
        <strain evidence="1 2">AZ-4-2-10-S1-D7</strain>
    </source>
</reference>